<evidence type="ECO:0000256" key="3">
    <source>
        <dbReference type="ARBA" id="ARBA00010519"/>
    </source>
</evidence>
<keyword evidence="5" id="KW-0997">Cell inner membrane</keyword>
<dbReference type="InterPro" id="IPR039428">
    <property type="entry name" value="NUOK/Mnh_C1-like"/>
</dbReference>
<dbReference type="NCBIfam" id="NF004320">
    <property type="entry name" value="PRK05715.1-2"/>
    <property type="match status" value="1"/>
</dbReference>
<dbReference type="OrthoDB" id="9810120at2"/>
<feature type="transmembrane region" description="Helical" evidence="11">
    <location>
        <begin position="33"/>
        <end position="55"/>
    </location>
</feature>
<evidence type="ECO:0000256" key="7">
    <source>
        <dbReference type="ARBA" id="ARBA00022719"/>
    </source>
</evidence>
<proteinExistence type="inferred from homology"/>
<dbReference type="HAMAP" id="MF_01456">
    <property type="entry name" value="NDH1_NuoK"/>
    <property type="match status" value="1"/>
</dbReference>
<keyword evidence="10 11" id="KW-0472">Membrane</keyword>
<keyword evidence="13" id="KW-1185">Reference proteome</keyword>
<dbReference type="GO" id="GO:0005886">
    <property type="term" value="C:plasma membrane"/>
    <property type="evidence" value="ECO:0007669"/>
    <property type="project" value="UniProtKB-SubCell"/>
</dbReference>
<gene>
    <name evidence="11" type="primary">nuoK</name>
    <name evidence="12" type="ORF">SAMN05660836_01837</name>
</gene>
<keyword evidence="11" id="KW-1003">Cell membrane</keyword>
<evidence type="ECO:0000256" key="1">
    <source>
        <dbReference type="ARBA" id="ARBA00002378"/>
    </source>
</evidence>
<dbReference type="PANTHER" id="PTHR11434">
    <property type="entry name" value="NADH-UBIQUINONE OXIDOREDUCTASE SUBUNIT ND4L"/>
    <property type="match status" value="1"/>
</dbReference>
<dbReference type="Gene3D" id="1.10.287.3510">
    <property type="match status" value="1"/>
</dbReference>
<name>A0A1I4UKD5_9BACT</name>
<accession>A0A1I4UKD5</accession>
<keyword evidence="8 11" id="KW-1278">Translocase</keyword>
<evidence type="ECO:0000256" key="2">
    <source>
        <dbReference type="ARBA" id="ARBA00004141"/>
    </source>
</evidence>
<dbReference type="GO" id="GO:0030964">
    <property type="term" value="C:NADH dehydrogenase complex"/>
    <property type="evidence" value="ECO:0007669"/>
    <property type="project" value="TreeGrafter"/>
</dbReference>
<evidence type="ECO:0000256" key="9">
    <source>
        <dbReference type="ARBA" id="ARBA00022989"/>
    </source>
</evidence>
<evidence type="ECO:0000313" key="13">
    <source>
        <dbReference type="Proteomes" id="UP000199611"/>
    </source>
</evidence>
<evidence type="ECO:0000256" key="6">
    <source>
        <dbReference type="ARBA" id="ARBA00022692"/>
    </source>
</evidence>
<dbReference type="GO" id="GO:0048038">
    <property type="term" value="F:quinone binding"/>
    <property type="evidence" value="ECO:0007669"/>
    <property type="project" value="UniProtKB-KW"/>
</dbReference>
<keyword evidence="11" id="KW-0830">Ubiquinone</keyword>
<comment type="subunit">
    <text evidence="11">NDH-1 is composed of 14 different subunits. Subunits NuoA, H, J, K, L, M, N constitute the membrane sector of the complex.</text>
</comment>
<feature type="transmembrane region" description="Helical" evidence="11">
    <location>
        <begin position="61"/>
        <end position="86"/>
    </location>
</feature>
<keyword evidence="11" id="KW-0520">NAD</keyword>
<keyword evidence="9 11" id="KW-1133">Transmembrane helix</keyword>
<dbReference type="InterPro" id="IPR001133">
    <property type="entry name" value="NADH_UbQ_OxRdtase_chain4L/K"/>
</dbReference>
<dbReference type="GO" id="GO:0042773">
    <property type="term" value="P:ATP synthesis coupled electron transport"/>
    <property type="evidence" value="ECO:0007669"/>
    <property type="project" value="InterPro"/>
</dbReference>
<dbReference type="GO" id="GO:0050136">
    <property type="term" value="F:NADH dehydrogenase (quinone) (non-electrogenic) activity"/>
    <property type="evidence" value="ECO:0007669"/>
    <property type="project" value="UniProtKB-UniRule"/>
</dbReference>
<organism evidence="12 13">
    <name type="scientific">Thermodesulforhabdus norvegica</name>
    <dbReference type="NCBI Taxonomy" id="39841"/>
    <lineage>
        <taxon>Bacteria</taxon>
        <taxon>Pseudomonadati</taxon>
        <taxon>Thermodesulfobacteriota</taxon>
        <taxon>Syntrophobacteria</taxon>
        <taxon>Syntrophobacterales</taxon>
        <taxon>Thermodesulforhabdaceae</taxon>
        <taxon>Thermodesulforhabdus</taxon>
    </lineage>
</organism>
<dbReference type="Pfam" id="PF00420">
    <property type="entry name" value="Oxidored_q2"/>
    <property type="match status" value="1"/>
</dbReference>
<evidence type="ECO:0000256" key="5">
    <source>
        <dbReference type="ARBA" id="ARBA00022519"/>
    </source>
</evidence>
<dbReference type="PANTHER" id="PTHR11434:SF16">
    <property type="entry name" value="NADH-UBIQUINONE OXIDOREDUCTASE CHAIN 4L"/>
    <property type="match status" value="1"/>
</dbReference>
<comment type="subcellular location">
    <subcellularLocation>
        <location evidence="11">Cell membrane</location>
        <topology evidence="11">Multi-pass membrane protein</topology>
    </subcellularLocation>
    <subcellularLocation>
        <location evidence="2">Membrane</location>
        <topology evidence="2">Multi-pass membrane protein</topology>
    </subcellularLocation>
</comment>
<reference evidence="12 13" key="1">
    <citation type="submission" date="2016-10" db="EMBL/GenBank/DDBJ databases">
        <authorList>
            <person name="de Groot N.N."/>
        </authorList>
    </citation>
    <scope>NUCLEOTIDE SEQUENCE [LARGE SCALE GENOMIC DNA]</scope>
    <source>
        <strain evidence="12 13">DSM 9990</strain>
    </source>
</reference>
<keyword evidence="7 11" id="KW-0874">Quinone</keyword>
<dbReference type="AlphaFoldDB" id="A0A1I4UKD5"/>
<keyword evidence="4 11" id="KW-0813">Transport</keyword>
<evidence type="ECO:0000256" key="11">
    <source>
        <dbReference type="HAMAP-Rule" id="MF_01456"/>
    </source>
</evidence>
<dbReference type="RefSeq" id="WP_093395214.1">
    <property type="nucleotide sequence ID" value="NZ_FOUU01000006.1"/>
</dbReference>
<sequence>MFVKPEYFFLLVGITLFSIGAIGFLIRRNLIICFMCIELMLNGVNLVFITFSHFLKSAIGMMYVLFVMAIAAAEVAIGLAIILMVFRLTGSVDMDRLNTMKG</sequence>
<keyword evidence="6 11" id="KW-0812">Transmembrane</keyword>
<evidence type="ECO:0000313" key="12">
    <source>
        <dbReference type="EMBL" id="SFM89163.1"/>
    </source>
</evidence>
<protein>
    <recommendedName>
        <fullName evidence="11">NADH-quinone oxidoreductase subunit K</fullName>
        <ecNumber evidence="11">7.1.1.-</ecNumber>
    </recommendedName>
    <alternativeName>
        <fullName evidence="11">NADH dehydrogenase I subunit K</fullName>
    </alternativeName>
    <alternativeName>
        <fullName evidence="11">NDH-1 subunit K</fullName>
    </alternativeName>
</protein>
<comment type="catalytic activity">
    <reaction evidence="11">
        <text>a quinone + NADH + 5 H(+)(in) = a quinol + NAD(+) + 4 H(+)(out)</text>
        <dbReference type="Rhea" id="RHEA:57888"/>
        <dbReference type="ChEBI" id="CHEBI:15378"/>
        <dbReference type="ChEBI" id="CHEBI:24646"/>
        <dbReference type="ChEBI" id="CHEBI:57540"/>
        <dbReference type="ChEBI" id="CHEBI:57945"/>
        <dbReference type="ChEBI" id="CHEBI:132124"/>
    </reaction>
</comment>
<dbReference type="EC" id="7.1.1.-" evidence="11"/>
<comment type="function">
    <text evidence="1 11">NDH-1 shuttles electrons from NADH, via FMN and iron-sulfur (Fe-S) centers, to quinones in the respiratory chain. The immediate electron acceptor for the enzyme in this species is believed to be ubiquinone. Couples the redox reaction to proton translocation (for every two electrons transferred, four hydrogen ions are translocated across the cytoplasmic membrane), and thus conserves the redox energy in a proton gradient.</text>
</comment>
<evidence type="ECO:0000256" key="4">
    <source>
        <dbReference type="ARBA" id="ARBA00022448"/>
    </source>
</evidence>
<dbReference type="FunFam" id="1.10.287.3510:FF:000001">
    <property type="entry name" value="NADH-quinone oxidoreductase subunit K"/>
    <property type="match status" value="1"/>
</dbReference>
<comment type="similarity">
    <text evidence="3 11">Belongs to the complex I subunit 4L family.</text>
</comment>
<dbReference type="STRING" id="39841.SAMN05660836_01837"/>
<feature type="transmembrane region" description="Helical" evidence="11">
    <location>
        <begin position="6"/>
        <end position="26"/>
    </location>
</feature>
<dbReference type="EMBL" id="FOUU01000006">
    <property type="protein sequence ID" value="SFM89163.1"/>
    <property type="molecule type" value="Genomic_DNA"/>
</dbReference>
<evidence type="ECO:0000256" key="10">
    <source>
        <dbReference type="ARBA" id="ARBA00023136"/>
    </source>
</evidence>
<evidence type="ECO:0000256" key="8">
    <source>
        <dbReference type="ARBA" id="ARBA00022967"/>
    </source>
</evidence>
<dbReference type="Proteomes" id="UP000199611">
    <property type="component" value="Unassembled WGS sequence"/>
</dbReference>